<accession>A0A7W9EJR8</accession>
<keyword evidence="2" id="KW-0472">Membrane</keyword>
<proteinExistence type="predicted"/>
<gene>
    <name evidence="4" type="ORF">FHR19_002681</name>
</gene>
<dbReference type="Proteomes" id="UP000557739">
    <property type="component" value="Unassembled WGS sequence"/>
</dbReference>
<organism evidence="4 5">
    <name type="scientific">Sphingomonas yantingensis</name>
    <dbReference type="NCBI Taxonomy" id="1241761"/>
    <lineage>
        <taxon>Bacteria</taxon>
        <taxon>Pseudomonadati</taxon>
        <taxon>Pseudomonadota</taxon>
        <taxon>Alphaproteobacteria</taxon>
        <taxon>Sphingomonadales</taxon>
        <taxon>Sphingomonadaceae</taxon>
        <taxon>Sphingomonas</taxon>
    </lineage>
</organism>
<feature type="transmembrane region" description="Helical" evidence="2">
    <location>
        <begin position="138"/>
        <end position="159"/>
    </location>
</feature>
<feature type="compositionally biased region" description="Polar residues" evidence="1">
    <location>
        <begin position="1"/>
        <end position="10"/>
    </location>
</feature>
<dbReference type="Pfam" id="PF07238">
    <property type="entry name" value="PilZ"/>
    <property type="match status" value="1"/>
</dbReference>
<evidence type="ECO:0000256" key="2">
    <source>
        <dbReference type="SAM" id="Phobius"/>
    </source>
</evidence>
<evidence type="ECO:0000313" key="5">
    <source>
        <dbReference type="Proteomes" id="UP000557739"/>
    </source>
</evidence>
<dbReference type="SUPFAM" id="SSF141371">
    <property type="entry name" value="PilZ domain-like"/>
    <property type="match status" value="1"/>
</dbReference>
<dbReference type="RefSeq" id="WP_184029237.1">
    <property type="nucleotide sequence ID" value="NZ_JACIJJ010000004.1"/>
</dbReference>
<feature type="domain" description="PilZ" evidence="3">
    <location>
        <begin position="31"/>
        <end position="101"/>
    </location>
</feature>
<evidence type="ECO:0000313" key="4">
    <source>
        <dbReference type="EMBL" id="MBB5699315.1"/>
    </source>
</evidence>
<dbReference type="AlphaFoldDB" id="A0A7W9EJR8"/>
<dbReference type="EMBL" id="JACIJJ010000004">
    <property type="protein sequence ID" value="MBB5699315.1"/>
    <property type="molecule type" value="Genomic_DNA"/>
</dbReference>
<evidence type="ECO:0000256" key="1">
    <source>
        <dbReference type="SAM" id="MobiDB-lite"/>
    </source>
</evidence>
<keyword evidence="2" id="KW-0812">Transmembrane</keyword>
<reference evidence="4 5" key="1">
    <citation type="submission" date="2020-08" db="EMBL/GenBank/DDBJ databases">
        <title>Genomic Encyclopedia of Type Strains, Phase IV (KMG-IV): sequencing the most valuable type-strain genomes for metagenomic binning, comparative biology and taxonomic classification.</title>
        <authorList>
            <person name="Goeker M."/>
        </authorList>
    </citation>
    <scope>NUCLEOTIDE SEQUENCE [LARGE SCALE GENOMIC DNA]</scope>
    <source>
        <strain evidence="4 5">DSM 27244</strain>
    </source>
</reference>
<name>A0A7W9EJR8_9SPHN</name>
<evidence type="ECO:0000259" key="3">
    <source>
        <dbReference type="Pfam" id="PF07238"/>
    </source>
</evidence>
<keyword evidence="5" id="KW-1185">Reference proteome</keyword>
<protein>
    <recommendedName>
        <fullName evidence="3">PilZ domain-containing protein</fullName>
    </recommendedName>
</protein>
<keyword evidence="2" id="KW-1133">Transmembrane helix</keyword>
<sequence length="160" mass="17064">MRSTAAQAAHTSHRRAHEDDREVERKVLGRRGVLRIGDDPQPYDVMILDLTRDGCGIQCHAPVESGTPIEVGIANVGRILGTVLWHGPDSFGCMFDHPLPAGSVTAAFGPRNVLPFPRVSDATVRPDPATKLAVRTRLLLIAGATSLCWSAIGAVVLALA</sequence>
<dbReference type="InterPro" id="IPR009875">
    <property type="entry name" value="PilZ_domain"/>
</dbReference>
<comment type="caution">
    <text evidence="4">The sequence shown here is derived from an EMBL/GenBank/DDBJ whole genome shotgun (WGS) entry which is preliminary data.</text>
</comment>
<feature type="region of interest" description="Disordered" evidence="1">
    <location>
        <begin position="1"/>
        <end position="22"/>
    </location>
</feature>
<dbReference type="GO" id="GO:0035438">
    <property type="term" value="F:cyclic-di-GMP binding"/>
    <property type="evidence" value="ECO:0007669"/>
    <property type="project" value="InterPro"/>
</dbReference>